<evidence type="ECO:0000256" key="4">
    <source>
        <dbReference type="ARBA" id="ARBA00023004"/>
    </source>
</evidence>
<keyword evidence="4 5" id="KW-0408">Iron</keyword>
<sequence>MKGNEKLLEKLNDLLSDELTAVNQYMVHAEMEDNWAYTRMAAVVEKRAIDEMKHAEKLIERILFLEGTPIVSNYKGIFIGADVEKQVANDWKAEAGAIESYNDGIKLACSVGDHGTEQLLKSILTDEEAHIDWIEAQQDQIKQVGIQNYLSEQIKEG</sequence>
<dbReference type="CDD" id="cd00907">
    <property type="entry name" value="Bacterioferritin"/>
    <property type="match status" value="1"/>
</dbReference>
<dbReference type="PROSITE" id="PS50905">
    <property type="entry name" value="FERRITIN_LIKE"/>
    <property type="match status" value="1"/>
</dbReference>
<feature type="binding site" evidence="6">
    <location>
        <position position="18"/>
    </location>
    <ligand>
        <name>Fe cation</name>
        <dbReference type="ChEBI" id="CHEBI:24875"/>
        <label>1</label>
    </ligand>
</feature>
<dbReference type="PANTHER" id="PTHR30295:SF0">
    <property type="entry name" value="BACTERIOFERRITIN"/>
    <property type="match status" value="1"/>
</dbReference>
<dbReference type="GO" id="GO:0005829">
    <property type="term" value="C:cytosol"/>
    <property type="evidence" value="ECO:0007669"/>
    <property type="project" value="TreeGrafter"/>
</dbReference>
<keyword evidence="2" id="KW-0349">Heme</keyword>
<dbReference type="InterPro" id="IPR012347">
    <property type="entry name" value="Ferritin-like"/>
</dbReference>
<dbReference type="InterPro" id="IPR008331">
    <property type="entry name" value="Ferritin_DPS_dom"/>
</dbReference>
<dbReference type="InterPro" id="IPR002024">
    <property type="entry name" value="Bacterioferritin"/>
</dbReference>
<dbReference type="AlphaFoldDB" id="A0A347ZNM8"/>
<keyword evidence="3 5" id="KW-0479">Metal-binding</keyword>
<feature type="domain" description="Ferritin-like diiron" evidence="7">
    <location>
        <begin position="1"/>
        <end position="145"/>
    </location>
</feature>
<dbReference type="EC" id="1.16.3.1" evidence="5"/>
<dbReference type="SUPFAM" id="SSF47240">
    <property type="entry name" value="Ferritin-like"/>
    <property type="match status" value="1"/>
</dbReference>
<keyword evidence="1 5" id="KW-0409">Iron storage</keyword>
<feature type="binding site" evidence="6">
    <location>
        <position position="130"/>
    </location>
    <ligand>
        <name>Fe cation</name>
        <dbReference type="ChEBI" id="CHEBI:24875"/>
        <label>2</label>
    </ligand>
</feature>
<feature type="binding site" description="axial binding residue" evidence="6">
    <location>
        <position position="52"/>
    </location>
    <ligand>
        <name>heme b</name>
        <dbReference type="ChEBI" id="CHEBI:60344"/>
        <note>ligand shared between dimeric partners</note>
    </ligand>
    <ligandPart>
        <name>Fe</name>
        <dbReference type="ChEBI" id="CHEBI:18248"/>
    </ligandPart>
</feature>
<dbReference type="InterPro" id="IPR009078">
    <property type="entry name" value="Ferritin-like_SF"/>
</dbReference>
<comment type="function">
    <text evidence="5">Iron-storage protein, whose ferroxidase center binds Fe(2+), oxidizes it using dioxygen to Fe(3+), and participates in the subsequent Fe(3+) oxide mineral core formation within the central cavity of the BFR protein shell.</text>
</comment>
<dbReference type="GO" id="GO:0020037">
    <property type="term" value="F:heme binding"/>
    <property type="evidence" value="ECO:0007669"/>
    <property type="project" value="TreeGrafter"/>
</dbReference>
<dbReference type="GO" id="GO:0006826">
    <property type="term" value="P:iron ion transport"/>
    <property type="evidence" value="ECO:0007669"/>
    <property type="project" value="InterPro"/>
</dbReference>
<feature type="binding site" evidence="6">
    <location>
        <position position="54"/>
    </location>
    <ligand>
        <name>Fe cation</name>
        <dbReference type="ChEBI" id="CHEBI:24875"/>
        <label>1</label>
    </ligand>
</feature>
<feature type="binding site" evidence="6">
    <location>
        <position position="50"/>
    </location>
    <ligand>
        <name>Fe cation</name>
        <dbReference type="ChEBI" id="CHEBI:24875"/>
        <label>3</label>
    </ligand>
</feature>
<evidence type="ECO:0000256" key="2">
    <source>
        <dbReference type="ARBA" id="ARBA00022617"/>
    </source>
</evidence>
<feature type="binding site" evidence="6">
    <location>
        <position position="127"/>
    </location>
    <ligand>
        <name>Fe cation</name>
        <dbReference type="ChEBI" id="CHEBI:24875"/>
        <label>2</label>
    </ligand>
</feature>
<dbReference type="PANTHER" id="PTHR30295">
    <property type="entry name" value="BACTERIOFERRITIN"/>
    <property type="match status" value="1"/>
</dbReference>
<dbReference type="RefSeq" id="WP_116225165.1">
    <property type="nucleotide sequence ID" value="NZ_AP018437.1"/>
</dbReference>
<dbReference type="Proteomes" id="UP000256388">
    <property type="component" value="Unassembled WGS sequence"/>
</dbReference>
<accession>A0A347ZNM8</accession>
<dbReference type="NCBIfam" id="TIGR00754">
    <property type="entry name" value="bfr"/>
    <property type="match status" value="1"/>
</dbReference>
<evidence type="ECO:0000313" key="9">
    <source>
        <dbReference type="Proteomes" id="UP000256388"/>
    </source>
</evidence>
<evidence type="ECO:0000259" key="7">
    <source>
        <dbReference type="PROSITE" id="PS50905"/>
    </source>
</evidence>
<dbReference type="GO" id="GO:0008199">
    <property type="term" value="F:ferric iron binding"/>
    <property type="evidence" value="ECO:0007669"/>
    <property type="project" value="InterPro"/>
</dbReference>
<dbReference type="InterPro" id="IPR009040">
    <property type="entry name" value="Ferritin-like_diiron"/>
</dbReference>
<feature type="binding site" evidence="6">
    <location>
        <position position="51"/>
    </location>
    <ligand>
        <name>Fe cation</name>
        <dbReference type="ChEBI" id="CHEBI:24875"/>
        <label>1</label>
    </ligand>
</feature>
<evidence type="ECO:0000313" key="8">
    <source>
        <dbReference type="EMBL" id="REG08512.1"/>
    </source>
</evidence>
<dbReference type="PRINTS" id="PR00601">
    <property type="entry name" value="BACFERRITIN"/>
</dbReference>
<dbReference type="PIRSF" id="PIRSF002560">
    <property type="entry name" value="Bacterioferritin"/>
    <property type="match status" value="1"/>
</dbReference>
<comment type="similarity">
    <text evidence="5">Belongs to the bacterioferritin family.</text>
</comment>
<evidence type="ECO:0000256" key="6">
    <source>
        <dbReference type="PIRSR" id="PIRSR002560-1"/>
    </source>
</evidence>
<feature type="binding site" evidence="6">
    <location>
        <position position="51"/>
    </location>
    <ligand>
        <name>Fe cation</name>
        <dbReference type="ChEBI" id="CHEBI:24875"/>
        <label>2</label>
    </ligand>
</feature>
<dbReference type="Pfam" id="PF00210">
    <property type="entry name" value="Ferritin"/>
    <property type="match status" value="1"/>
</dbReference>
<evidence type="ECO:0000256" key="3">
    <source>
        <dbReference type="ARBA" id="ARBA00022723"/>
    </source>
</evidence>
<reference evidence="8 9" key="1">
    <citation type="submission" date="2018-08" db="EMBL/GenBank/DDBJ databases">
        <title>Genomic Encyclopedia of Type Strains, Phase IV (KMG-IV): sequencing the most valuable type-strain genomes for metagenomic binning, comparative biology and taxonomic classification.</title>
        <authorList>
            <person name="Goeker M."/>
        </authorList>
    </citation>
    <scope>NUCLEOTIDE SEQUENCE [LARGE SCALE GENOMIC DNA]</scope>
    <source>
        <strain evidence="8 9">DSM 23923</strain>
    </source>
</reference>
<gene>
    <name evidence="8" type="ORF">DFR64_1880</name>
</gene>
<comment type="caution">
    <text evidence="8">The sequence shown here is derived from an EMBL/GenBank/DDBJ whole genome shotgun (WGS) entry which is preliminary data.</text>
</comment>
<name>A0A347ZNM8_9CHLR</name>
<keyword evidence="9" id="KW-1185">Reference proteome</keyword>
<dbReference type="GO" id="GO:0004322">
    <property type="term" value="F:ferroxidase activity"/>
    <property type="evidence" value="ECO:0007669"/>
    <property type="project" value="UniProtKB-EC"/>
</dbReference>
<feature type="binding site" evidence="6">
    <location>
        <position position="127"/>
    </location>
    <ligand>
        <name>Fe cation</name>
        <dbReference type="ChEBI" id="CHEBI:24875"/>
        <label>1</label>
    </ligand>
</feature>
<dbReference type="GO" id="GO:0006879">
    <property type="term" value="P:intracellular iron ion homeostasis"/>
    <property type="evidence" value="ECO:0007669"/>
    <property type="project" value="UniProtKB-KW"/>
</dbReference>
<proteinExistence type="inferred from homology"/>
<organism evidence="8 9">
    <name type="scientific">Pelolinea submarina</name>
    <dbReference type="NCBI Taxonomy" id="913107"/>
    <lineage>
        <taxon>Bacteria</taxon>
        <taxon>Bacillati</taxon>
        <taxon>Chloroflexota</taxon>
        <taxon>Anaerolineae</taxon>
        <taxon>Anaerolineales</taxon>
        <taxon>Anaerolineaceae</taxon>
        <taxon>Pelolinea</taxon>
    </lineage>
</organism>
<evidence type="ECO:0000256" key="1">
    <source>
        <dbReference type="ARBA" id="ARBA00022434"/>
    </source>
</evidence>
<evidence type="ECO:0000256" key="5">
    <source>
        <dbReference type="PIRNR" id="PIRNR002560"/>
    </source>
</evidence>
<dbReference type="EMBL" id="QUMS01000002">
    <property type="protein sequence ID" value="REG08512.1"/>
    <property type="molecule type" value="Genomic_DNA"/>
</dbReference>
<dbReference type="Gene3D" id="1.20.1260.10">
    <property type="match status" value="1"/>
</dbReference>
<protein>
    <recommendedName>
        <fullName evidence="5">Bacterioferritin</fullName>
        <ecNumber evidence="5">1.16.3.1</ecNumber>
    </recommendedName>
</protein>
<dbReference type="OrthoDB" id="9792238at2"/>
<feature type="binding site" evidence="6">
    <location>
        <position position="94"/>
    </location>
    <ligand>
        <name>Fe cation</name>
        <dbReference type="ChEBI" id="CHEBI:24875"/>
        <label>2</label>
    </ligand>
</feature>
<comment type="catalytic activity">
    <reaction evidence="5">
        <text>4 Fe(2+) + O2 + 4 H(+) = 4 Fe(3+) + 2 H2O</text>
        <dbReference type="Rhea" id="RHEA:11148"/>
        <dbReference type="ChEBI" id="CHEBI:15377"/>
        <dbReference type="ChEBI" id="CHEBI:15378"/>
        <dbReference type="ChEBI" id="CHEBI:15379"/>
        <dbReference type="ChEBI" id="CHEBI:29033"/>
        <dbReference type="ChEBI" id="CHEBI:29034"/>
        <dbReference type="EC" id="1.16.3.1"/>
    </reaction>
</comment>